<accession>A0A077SK57</accession>
<sequence>MARSCVTDPRWRELVALYRYDWIAAADVLFGKTPTWQQDLIIESVQEQGSKTSVSSGHGTGKSDMTSIMIMLFIIMYPGARAIIVANKIQQVMTGIFKYIKINWATATSRFPWLADYFVLTETAFYEVTGKGVWTVVPKGFRLGSEEALAGEHADHLLYIIDEASGVSDRAFGIITGALTGQDNRILLLSQPTRPSGYFYDTHHKLAKRPGNPDGVYTAITLNSEESPLVTPAFIKMKLAEYGGRDNPMYMIKVRGLFPKSQDGFLLGRDEVERATRRKVKIAKGWGWLACVDVAGGTGRDKSVINIMMVSGQRNKRRVINYRMLEYTDVTETQLAAKIFAECNPERFPNITIAIDGDGLGKATADLMYEYYGITVQRIRWGKKMHSREDKSLYFDKRAYANVQAAEAVKSGRMRLDKGNETIEEASKIPVGINSAGQWKVMSKEDMKKKLNLHSPDHWDTYCFAMLADYVPQDEVLSVEDEAQVDEALSWLNE</sequence>
<dbReference type="RefSeq" id="YP_009624962.1">
    <property type="nucleotide sequence ID" value="NC_042128.1"/>
</dbReference>
<dbReference type="Proteomes" id="UP000246402">
    <property type="component" value="Segment"/>
</dbReference>
<dbReference type="Gene3D" id="3.30.420.240">
    <property type="match status" value="1"/>
</dbReference>
<dbReference type="InterPro" id="IPR027417">
    <property type="entry name" value="P-loop_NTPase"/>
</dbReference>
<dbReference type="KEGG" id="vg:40101820"/>
<dbReference type="OrthoDB" id="2042at10239"/>
<dbReference type="Gene3D" id="3.40.50.300">
    <property type="entry name" value="P-loop containing nucleotide triphosphate hydrolases"/>
    <property type="match status" value="1"/>
</dbReference>
<organism evidence="1 2">
    <name type="scientific">Escherichia phage RCS47</name>
    <dbReference type="NCBI Taxonomy" id="1590550"/>
    <lineage>
        <taxon>Viruses</taxon>
        <taxon>Duplodnaviria</taxon>
        <taxon>Heunggongvirae</taxon>
        <taxon>Uroviricota</taxon>
        <taxon>Caudoviricetes</taxon>
        <taxon>Punavirus</taxon>
        <taxon>Punavirus RCS47</taxon>
    </lineage>
</organism>
<keyword evidence="2" id="KW-1185">Reference proteome</keyword>
<evidence type="ECO:0000313" key="1">
    <source>
        <dbReference type="EMBL" id="CDN90859.1"/>
    </source>
</evidence>
<proteinExistence type="predicted"/>
<gene>
    <name evidence="1" type="primary">pacB</name>
    <name evidence="1" type="ORF">EC725RCS47_p0109</name>
</gene>
<dbReference type="GeneID" id="40101820"/>
<dbReference type="EMBL" id="FO818745">
    <property type="protein sequence ID" value="CDN90859.1"/>
    <property type="molecule type" value="Genomic_DNA"/>
</dbReference>
<protein>
    <submittedName>
        <fullName evidence="1">Terminase B protein PacB</fullName>
    </submittedName>
</protein>
<evidence type="ECO:0000313" key="2">
    <source>
        <dbReference type="Proteomes" id="UP000246402"/>
    </source>
</evidence>
<name>A0A077SK57_9CAUD</name>
<reference evidence="1 2" key="1">
    <citation type="journal article" date="2014" name="Antimicrob. Agents Chemother.">
        <title>Characterization of a P1-Like Bacteriophage Carrying an SHV-2 Extended-Spectrum ?-Lactamase from an Escherichia coli Strain.</title>
        <authorList>
            <person name="Billard-Pomares T."/>
            <person name="Fouteau S."/>
            <person name="Jacquet M.E."/>
            <person name="Roche D."/>
            <person name="Barbe V."/>
            <person name="Castellanos M."/>
            <person name="Bouet J.Y."/>
            <person name="Cruveiller S."/>
            <person name="Medigue C."/>
            <person name="Blanco J."/>
            <person name="Clermont O."/>
            <person name="Denamur E."/>
            <person name="Branger C."/>
        </authorList>
    </citation>
    <scope>NUCLEOTIDE SEQUENCE [LARGE SCALE GENOMIC DNA]</scope>
</reference>